<evidence type="ECO:0000313" key="2">
    <source>
        <dbReference type="Proteomes" id="UP000054995"/>
    </source>
</evidence>
<name>A0A0V1G2W1_TRIPS</name>
<protein>
    <submittedName>
        <fullName evidence="1">Uncharacterized protein</fullName>
    </submittedName>
</protein>
<dbReference type="Proteomes" id="UP000054995">
    <property type="component" value="Unassembled WGS sequence"/>
</dbReference>
<sequence>MKLQAIRRLRTDGPSSVDGEIVHHVSACFALLSWQEEEEEEESINLKKALYTGDISHWTAVSNGSGDSFDTDPVDLSLLAFSVCRHCCQL</sequence>
<gene>
    <name evidence="1" type="ORF">T4D_790</name>
</gene>
<accession>A0A0V1G2W1</accession>
<dbReference type="AlphaFoldDB" id="A0A0V1G2W1"/>
<keyword evidence="2" id="KW-1185">Reference proteome</keyword>
<reference evidence="1 2" key="1">
    <citation type="submission" date="2015-01" db="EMBL/GenBank/DDBJ databases">
        <title>Evolution of Trichinella species and genotypes.</title>
        <authorList>
            <person name="Korhonen P.K."/>
            <person name="Edoardo P."/>
            <person name="Giuseppe L.R."/>
            <person name="Gasser R.B."/>
        </authorList>
    </citation>
    <scope>NUCLEOTIDE SEQUENCE [LARGE SCALE GENOMIC DNA]</scope>
    <source>
        <strain evidence="1">ISS470</strain>
    </source>
</reference>
<proteinExistence type="predicted"/>
<evidence type="ECO:0000313" key="1">
    <source>
        <dbReference type="EMBL" id="KRY92663.1"/>
    </source>
</evidence>
<comment type="caution">
    <text evidence="1">The sequence shown here is derived from an EMBL/GenBank/DDBJ whole genome shotgun (WGS) entry which is preliminary data.</text>
</comment>
<organism evidence="1 2">
    <name type="scientific">Trichinella pseudospiralis</name>
    <name type="common">Parasitic roundworm</name>
    <dbReference type="NCBI Taxonomy" id="6337"/>
    <lineage>
        <taxon>Eukaryota</taxon>
        <taxon>Metazoa</taxon>
        <taxon>Ecdysozoa</taxon>
        <taxon>Nematoda</taxon>
        <taxon>Enoplea</taxon>
        <taxon>Dorylaimia</taxon>
        <taxon>Trichinellida</taxon>
        <taxon>Trichinellidae</taxon>
        <taxon>Trichinella</taxon>
    </lineage>
</organism>
<dbReference type="EMBL" id="JYDT01000006">
    <property type="protein sequence ID" value="KRY92663.1"/>
    <property type="molecule type" value="Genomic_DNA"/>
</dbReference>